<dbReference type="PANTHER" id="PTHR11584">
    <property type="entry name" value="SERINE/THREONINE PROTEIN KINASE"/>
    <property type="match status" value="1"/>
</dbReference>
<feature type="transmembrane region" description="Helical" evidence="8">
    <location>
        <begin position="1234"/>
        <end position="1257"/>
    </location>
</feature>
<dbReference type="SMART" id="SM00220">
    <property type="entry name" value="S_TKc"/>
    <property type="match status" value="1"/>
</dbReference>
<dbReference type="InterPro" id="IPR011009">
    <property type="entry name" value="Kinase-like_dom_sf"/>
</dbReference>
<feature type="binding site" evidence="6">
    <location>
        <position position="1731"/>
    </location>
    <ligand>
        <name>ATP</name>
        <dbReference type="ChEBI" id="CHEBI:30616"/>
    </ligand>
</feature>
<dbReference type="SMR" id="A0A504XLL4"/>
<feature type="transmembrane region" description="Helical" evidence="8">
    <location>
        <begin position="1551"/>
        <end position="1568"/>
    </location>
</feature>
<keyword evidence="3 6" id="KW-0547">Nucleotide-binding</keyword>
<keyword evidence="8" id="KW-0472">Membrane</keyword>
<keyword evidence="4 10" id="KW-0418">Kinase</keyword>
<feature type="transmembrane region" description="Helical" evidence="8">
    <location>
        <begin position="1381"/>
        <end position="1404"/>
    </location>
</feature>
<dbReference type="Proteomes" id="UP000318447">
    <property type="component" value="Unassembled WGS sequence"/>
</dbReference>
<dbReference type="PROSITE" id="PS00108">
    <property type="entry name" value="PROTEIN_KINASE_ST"/>
    <property type="match status" value="1"/>
</dbReference>
<dbReference type="SUPFAM" id="SSF56112">
    <property type="entry name" value="Protein kinase-like (PK-like)"/>
    <property type="match status" value="1"/>
</dbReference>
<feature type="transmembrane region" description="Helical" evidence="8">
    <location>
        <begin position="1312"/>
        <end position="1330"/>
    </location>
</feature>
<evidence type="ECO:0000256" key="5">
    <source>
        <dbReference type="ARBA" id="ARBA00022840"/>
    </source>
</evidence>
<feature type="transmembrane region" description="Helical" evidence="8">
    <location>
        <begin position="1516"/>
        <end position="1536"/>
    </location>
</feature>
<feature type="region of interest" description="Disordered" evidence="7">
    <location>
        <begin position="72"/>
        <end position="105"/>
    </location>
</feature>
<keyword evidence="1" id="KW-0723">Serine/threonine-protein kinase</keyword>
<feature type="transmembrane region" description="Helical" evidence="8">
    <location>
        <begin position="1486"/>
        <end position="1504"/>
    </location>
</feature>
<keyword evidence="8" id="KW-0812">Transmembrane</keyword>
<reference evidence="11" key="1">
    <citation type="submission" date="2019-02" db="EMBL/GenBank/DDBJ databases">
        <title>FDA dAtabase for Regulatory Grade micrObial Sequences (FDA-ARGOS): Supporting development and validation of Infectious Disease Dx tests.</title>
        <authorList>
            <person name="Duncan R."/>
            <person name="Fisher C."/>
            <person name="Tallon L."/>
            <person name="Sadzewicz L."/>
            <person name="Sengamalay N."/>
            <person name="Ott S."/>
            <person name="Godinez A."/>
            <person name="Nagaraj S."/>
            <person name="Vavikolanu K."/>
            <person name="Nadendla S."/>
            <person name="Aluvathingal J."/>
            <person name="Sichtig H."/>
        </authorList>
    </citation>
    <scope>NUCLEOTIDE SEQUENCE [LARGE SCALE GENOMIC DNA]</scope>
    <source>
        <strain evidence="11">FDAARGOS_361</strain>
    </source>
</reference>
<feature type="transmembrane region" description="Helical" evidence="8">
    <location>
        <begin position="1424"/>
        <end position="1450"/>
    </location>
</feature>
<evidence type="ECO:0000313" key="11">
    <source>
        <dbReference type="Proteomes" id="UP000318447"/>
    </source>
</evidence>
<evidence type="ECO:0000256" key="8">
    <source>
        <dbReference type="SAM" id="Phobius"/>
    </source>
</evidence>
<evidence type="ECO:0000256" key="6">
    <source>
        <dbReference type="PROSITE-ProRule" id="PRU10141"/>
    </source>
</evidence>
<evidence type="ECO:0000313" key="10">
    <source>
        <dbReference type="EMBL" id="TPP45857.1"/>
    </source>
</evidence>
<dbReference type="InterPro" id="IPR000719">
    <property type="entry name" value="Prot_kinase_dom"/>
</dbReference>
<dbReference type="VEuPathDB" id="TriTrypDB:LdBPK_303090.1"/>
<feature type="region of interest" description="Disordered" evidence="7">
    <location>
        <begin position="1995"/>
        <end position="2042"/>
    </location>
</feature>
<dbReference type="PROSITE" id="PS50011">
    <property type="entry name" value="PROTEIN_KINASE_DOM"/>
    <property type="match status" value="1"/>
</dbReference>
<feature type="compositionally biased region" description="Polar residues" evidence="7">
    <location>
        <begin position="2015"/>
        <end position="2042"/>
    </location>
</feature>
<feature type="transmembrane region" description="Helical" evidence="8">
    <location>
        <begin position="1342"/>
        <end position="1360"/>
    </location>
</feature>
<dbReference type="PROSITE" id="PS00107">
    <property type="entry name" value="PROTEIN_KINASE_ATP"/>
    <property type="match status" value="1"/>
</dbReference>
<proteinExistence type="predicted"/>
<dbReference type="EMBL" id="RHLC01000011">
    <property type="protein sequence ID" value="TPP45857.1"/>
    <property type="molecule type" value="Genomic_DNA"/>
</dbReference>
<evidence type="ECO:0000259" key="9">
    <source>
        <dbReference type="PROSITE" id="PS50011"/>
    </source>
</evidence>
<accession>A0A504XLL4</accession>
<keyword evidence="2" id="KW-0808">Transferase</keyword>
<keyword evidence="8" id="KW-1133">Transmembrane helix</keyword>
<dbReference type="PANTHER" id="PTHR11584:SF369">
    <property type="entry name" value="MITOGEN-ACTIVATED PROTEIN KINASE KINASE KINASE 19-RELATED"/>
    <property type="match status" value="1"/>
</dbReference>
<dbReference type="CDD" id="cd06606">
    <property type="entry name" value="STKc_MAPKKK"/>
    <property type="match status" value="1"/>
</dbReference>
<evidence type="ECO:0000256" key="4">
    <source>
        <dbReference type="ARBA" id="ARBA00022777"/>
    </source>
</evidence>
<evidence type="ECO:0000256" key="2">
    <source>
        <dbReference type="ARBA" id="ARBA00022679"/>
    </source>
</evidence>
<gene>
    <name evidence="10" type="ORF">CGC21_36240</name>
</gene>
<evidence type="ECO:0000256" key="7">
    <source>
        <dbReference type="SAM" id="MobiDB-lite"/>
    </source>
</evidence>
<comment type="caution">
    <text evidence="10">The sequence shown here is derived from an EMBL/GenBank/DDBJ whole genome shotgun (WGS) entry which is preliminary data.</text>
</comment>
<feature type="compositionally biased region" description="Low complexity" evidence="7">
    <location>
        <begin position="94"/>
        <end position="105"/>
    </location>
</feature>
<feature type="domain" description="Protein kinase" evidence="9">
    <location>
        <begin position="1703"/>
        <end position="1962"/>
    </location>
</feature>
<sequence>MSQWQSIVLLTLRHRLRQLLWQNYVTESESEMGCSPRSSITTPAVIEAPRVVRECVDVNAAPLAKATRLAASYNSKSSPPPCAGKVSGPHRPQSHPASLTSSSASPCFDGHELTSASHGRYLGRRASPRRAAFIFLLLQLLHMLWADFGPPLHNFSGSDGQAAMGPILFAEATTVHYRGSVYHGLTEEMLQRGGSTFSIQVSIPTFPTNITLVRSIMMSILTSNVRLVDDAGTFVRRMQPAAQGEAAAHAFNHTKAWLTWRRFVKDILSHSEIEVSPNGHAVKVRFASGKWVLPAQTSALIVPCLPFSLFEQLGRLGVQDLPNNCLAGDPFFVSKKSFLQLDEARWNPSQQVLVTGGPISIPLAGTSSTVSDKAELERRLRVMEGYTCLHTRSAFVRGSRWDVRGSVYRFTPHRGGMQTLCYVPYPDTLPFLSVKLMDSYEVAGPEGVSTDPPQVHADLEFSGTIYGTNLTERDTVVITDELCADFTSQNVFFVDLFFSSSSRVSFFGTFHKRGIYHVCYHREGSPMYVLVSTLLVERGADVVIDNDSPNVLIDQDVKLLQSASVSRLNVQDKGNLNLRQRSLNVSYFLWSGGSISGRGTINCTGYAKITTQGYETRLLSVPLYNYGEMTIDVQRLSMERDGAIHNYGNLTLAVSSMGVDSISSVLSAGRRNAITNYPGGVIRIMALDERSYALLTGRFIFQGGSVLLLGKINLTDASSFADSTVTLKSGTLLTTHKMHLGGAVVVEERSVLTLMKGCVFVSATVSGDGVVRLLGDDVVLNSLTVTGSIRALFGVGMTDPISVIAYGTTHFGEDTLVHVTNANFVTSSGLAKVTFLGRLLADFVTVRFAGNMILQIGGVAALYGNMSGEALNFRRTLTKLSGYSLPLAMASFVSRNATMFVIDTFRLDEAVDASARGGSSTAKGIVSSLDPFNKSIFSGPAAVETQACEVYLPTSQRLTVSGRLVLRGCVQVPAGGTISGAVVKLEDSADWELLHQTFCIFADPETLPHLCRHNRRSVPPLRSGLALSEKVYVRSPASFLLDELTLVHSHTRVTESVPITIKDTIIVRVGSTLVLAYGIVMAARHIIIEGTLVVNDPRNTVLKGLVEVKEEGIIELRGVSGMSCANELLVEGRLYLAPNARGFHFRCLSASDDDIGGEDSEAAPADPEGGETMKPMGRLDALLRKRALANLQPDMTCPDDVVHDYDSRRQFINLYWMRQAYDPPADQPTRRDMIWMTLFGIACCFGTFHILLTMWGYTYKKWWSDIRTPCPLQLTLTWDELSYSAVNYFSFCRFIIIHLLNTMAAFHPGLPAPLPSVAGMLLRGMGLLMPHHQTPISRPRKVGIFYIVWLFTFLYVKKRGSWLISYLRRRHPYLLDVVQKLYTVLTILNFIFLAPLMSSVVDAIAWPTLLRNVPTYELMQQDIWVAISIISFLSMGVMAPSSILTNQMFIPHMDLRVRASNMFVHFAAQMWETVMWKVFYNNPMCVVFNCIFFQFIRLAFLLCFPATPYKNVNRFMMFLLMQPFLVYLAIILYVVLVRTGVYTSCTQGTDLFRVVAAAFVISLFVNFWRNVLFTQEQTTATGDVSIDALRCSMTQIRNRIHDLKFEVYACTDAMERENILNAIARMRIEYLEKQERYRFETHRILRPFFFSGTGFDGDTHLQSHSSVASYSNDDGDDASNVHPAMSPNMQQGTLLSVEEMETFSCGPALGKGSYGTVHLGILTNGKMVAVKYVNVVSESPEALASVEAEVNMLRELSHPNIIRYFGAHTIQDTMLVFMEFAVGGSLTSIVKKFTHLTEPVMQLYTFQILKGLQYLHDKGVVHRDIKGENILIDGYGVAKLADFGCSKSLANIANSSQVGCGTLVGSPFWMAPEVIRSEAYGTKADIWSVGCTVVEMLNGGEPPWREEFDNVYSAMFYVGSTNDIPQIPAETSDPCRDFLFRCFERDVMKRASADELLQHPWLKSAAAASHAEDSSDNFLSFSTVSSPSLKSAYDGHRTAGFSRSTPHSSREDLTSPLNGSTAPQPPNGSIASITSNASKKFK</sequence>
<dbReference type="Pfam" id="PF00069">
    <property type="entry name" value="Pkinase"/>
    <property type="match status" value="1"/>
</dbReference>
<protein>
    <submittedName>
        <fullName evidence="10">Protein kinase domain family protein</fullName>
    </submittedName>
</protein>
<dbReference type="InterPro" id="IPR017441">
    <property type="entry name" value="Protein_kinase_ATP_BS"/>
</dbReference>
<dbReference type="FunFam" id="1.10.510.10:FF:001272">
    <property type="entry name" value="Protein kinase-like protein"/>
    <property type="match status" value="1"/>
</dbReference>
<dbReference type="VEuPathDB" id="TriTrypDB:LDHU3_30.4100"/>
<keyword evidence="5 6" id="KW-0067">ATP-binding</keyword>
<dbReference type="Gene3D" id="1.10.510.10">
    <property type="entry name" value="Transferase(Phosphotransferase) domain 1"/>
    <property type="match status" value="1"/>
</dbReference>
<name>A0A504XLL4_LEIDO</name>
<evidence type="ECO:0000256" key="1">
    <source>
        <dbReference type="ARBA" id="ARBA00022527"/>
    </source>
</evidence>
<feature type="region of interest" description="Disordered" evidence="7">
    <location>
        <begin position="1666"/>
        <end position="1685"/>
    </location>
</feature>
<dbReference type="GO" id="GO:0005524">
    <property type="term" value="F:ATP binding"/>
    <property type="evidence" value="ECO:0007669"/>
    <property type="project" value="UniProtKB-UniRule"/>
</dbReference>
<dbReference type="InterPro" id="IPR008271">
    <property type="entry name" value="Ser/Thr_kinase_AS"/>
</dbReference>
<dbReference type="VEuPathDB" id="TriTrypDB:LdCL_300036500"/>
<dbReference type="GO" id="GO:0004674">
    <property type="term" value="F:protein serine/threonine kinase activity"/>
    <property type="evidence" value="ECO:0007669"/>
    <property type="project" value="UniProtKB-KW"/>
</dbReference>
<organism evidence="10 11">
    <name type="scientific">Leishmania donovani</name>
    <dbReference type="NCBI Taxonomy" id="5661"/>
    <lineage>
        <taxon>Eukaryota</taxon>
        <taxon>Discoba</taxon>
        <taxon>Euglenozoa</taxon>
        <taxon>Kinetoplastea</taxon>
        <taxon>Metakinetoplastina</taxon>
        <taxon>Trypanosomatida</taxon>
        <taxon>Trypanosomatidae</taxon>
        <taxon>Leishmaniinae</taxon>
        <taxon>Leishmania</taxon>
    </lineage>
</organism>
<evidence type="ECO:0000256" key="3">
    <source>
        <dbReference type="ARBA" id="ARBA00022741"/>
    </source>
</evidence>